<evidence type="ECO:0000256" key="4">
    <source>
        <dbReference type="ARBA" id="ARBA00022723"/>
    </source>
</evidence>
<dbReference type="InterPro" id="IPR001849">
    <property type="entry name" value="PH_domain"/>
</dbReference>
<dbReference type="PANTHER" id="PTHR45854">
    <property type="entry name" value="ASAP FAMILY MEMBER"/>
    <property type="match status" value="1"/>
</dbReference>
<dbReference type="SUPFAM" id="SSF50729">
    <property type="entry name" value="PH domain-like"/>
    <property type="match status" value="1"/>
</dbReference>
<evidence type="ECO:0000259" key="13">
    <source>
        <dbReference type="PROSITE" id="PS50002"/>
    </source>
</evidence>
<dbReference type="SUPFAM" id="SSF57863">
    <property type="entry name" value="ArfGap/RecO-like zinc finger"/>
    <property type="match status" value="1"/>
</dbReference>
<keyword evidence="4" id="KW-0479">Metal-binding</keyword>
<keyword evidence="3" id="KW-0963">Cytoplasm</keyword>
<evidence type="ECO:0000256" key="12">
    <source>
        <dbReference type="SAM" id="MobiDB-lite"/>
    </source>
</evidence>
<feature type="compositionally biased region" description="Polar residues" evidence="12">
    <location>
        <begin position="739"/>
        <end position="750"/>
    </location>
</feature>
<feature type="repeat" description="ANK" evidence="8">
    <location>
        <begin position="593"/>
        <end position="628"/>
    </location>
</feature>
<evidence type="ECO:0000256" key="6">
    <source>
        <dbReference type="ARBA" id="ARBA00022833"/>
    </source>
</evidence>
<dbReference type="Gene3D" id="2.30.29.30">
    <property type="entry name" value="Pleckstrin-homology domain (PH domain)/Phosphotyrosine-binding domain (PTB)"/>
    <property type="match status" value="1"/>
</dbReference>
<dbReference type="SMART" id="SM00105">
    <property type="entry name" value="ArfGap"/>
    <property type="match status" value="1"/>
</dbReference>
<evidence type="ECO:0000256" key="10">
    <source>
        <dbReference type="PROSITE-ProRule" id="PRU00288"/>
    </source>
</evidence>
<feature type="compositionally biased region" description="Low complexity" evidence="12">
    <location>
        <begin position="905"/>
        <end position="918"/>
    </location>
</feature>
<dbReference type="Pfam" id="PF00018">
    <property type="entry name" value="SH3_1"/>
    <property type="match status" value="1"/>
</dbReference>
<dbReference type="InterPro" id="IPR036028">
    <property type="entry name" value="SH3-like_dom_sf"/>
</dbReference>
<dbReference type="SMART" id="SM00248">
    <property type="entry name" value="ANK"/>
    <property type="match status" value="2"/>
</dbReference>
<accession>A0ABM0M5J5</accession>
<evidence type="ECO:0000313" key="16">
    <source>
        <dbReference type="Proteomes" id="UP000694865"/>
    </source>
</evidence>
<dbReference type="Pfam" id="PF00169">
    <property type="entry name" value="PH"/>
    <property type="match status" value="1"/>
</dbReference>
<keyword evidence="11" id="KW-0175">Coiled coil</keyword>
<feature type="repeat" description="ANK" evidence="8">
    <location>
        <begin position="629"/>
        <end position="661"/>
    </location>
</feature>
<dbReference type="CDD" id="cd08834">
    <property type="entry name" value="ArfGap_ASAP"/>
    <property type="match status" value="1"/>
</dbReference>
<dbReference type="PROSITE" id="PS50088">
    <property type="entry name" value="ANK_REPEAT"/>
    <property type="match status" value="2"/>
</dbReference>
<evidence type="ECO:0000256" key="3">
    <source>
        <dbReference type="ARBA" id="ARBA00022490"/>
    </source>
</evidence>
<comment type="subcellular location">
    <subcellularLocation>
        <location evidence="1">Cytoplasm</location>
    </subcellularLocation>
</comment>
<evidence type="ECO:0000256" key="5">
    <source>
        <dbReference type="ARBA" id="ARBA00022737"/>
    </source>
</evidence>
<evidence type="ECO:0000313" key="17">
    <source>
        <dbReference type="RefSeq" id="XP_006815286.1"/>
    </source>
</evidence>
<keyword evidence="5" id="KW-0677">Repeat</keyword>
<feature type="coiled-coil region" evidence="11">
    <location>
        <begin position="247"/>
        <end position="281"/>
    </location>
</feature>
<evidence type="ECO:0000256" key="11">
    <source>
        <dbReference type="SAM" id="Coils"/>
    </source>
</evidence>
<feature type="domain" description="SH3" evidence="13">
    <location>
        <begin position="930"/>
        <end position="992"/>
    </location>
</feature>
<feature type="compositionally biased region" description="Pro residues" evidence="12">
    <location>
        <begin position="827"/>
        <end position="839"/>
    </location>
</feature>
<name>A0ABM0M5J5_SACKO</name>
<reference evidence="17" key="1">
    <citation type="submission" date="2025-08" db="UniProtKB">
        <authorList>
            <consortium name="RefSeq"/>
        </authorList>
    </citation>
    <scope>IDENTIFICATION</scope>
    <source>
        <tissue evidence="17">Testes</tissue>
    </source>
</reference>
<dbReference type="GeneID" id="100370454"/>
<dbReference type="InterPro" id="IPR037278">
    <property type="entry name" value="ARFGAP/RecO"/>
</dbReference>
<dbReference type="PRINTS" id="PR00405">
    <property type="entry name" value="REVINTRACTNG"/>
</dbReference>
<dbReference type="InterPro" id="IPR011993">
    <property type="entry name" value="PH-like_dom_sf"/>
</dbReference>
<feature type="region of interest" description="Disordered" evidence="12">
    <location>
        <begin position="739"/>
        <end position="924"/>
    </location>
</feature>
<feature type="compositionally biased region" description="Basic and acidic residues" evidence="12">
    <location>
        <begin position="755"/>
        <end position="769"/>
    </location>
</feature>
<dbReference type="Gene3D" id="1.10.220.150">
    <property type="entry name" value="Arf GTPase activating protein"/>
    <property type="match status" value="1"/>
</dbReference>
<dbReference type="Pfam" id="PF01412">
    <property type="entry name" value="ArfGap"/>
    <property type="match status" value="1"/>
</dbReference>
<dbReference type="InterPro" id="IPR038508">
    <property type="entry name" value="ArfGAP_dom_sf"/>
</dbReference>
<dbReference type="PROSITE" id="PS50002">
    <property type="entry name" value="SH3"/>
    <property type="match status" value="1"/>
</dbReference>
<dbReference type="PANTHER" id="PTHR45854:SF3">
    <property type="entry name" value="ARFGAP WITH SH3 DOMAIN, ANK REPEAT AND PH DOMAIN-CONTAINING PROTEIN"/>
    <property type="match status" value="1"/>
</dbReference>
<evidence type="ECO:0000256" key="7">
    <source>
        <dbReference type="ARBA" id="ARBA00023043"/>
    </source>
</evidence>
<gene>
    <name evidence="17" type="primary">LOC100370454</name>
</gene>
<evidence type="ECO:0000259" key="14">
    <source>
        <dbReference type="PROSITE" id="PS50003"/>
    </source>
</evidence>
<feature type="domain" description="Arf-GAP" evidence="15">
    <location>
        <begin position="435"/>
        <end position="555"/>
    </location>
</feature>
<dbReference type="PROSITE" id="PS50003">
    <property type="entry name" value="PH_DOMAIN"/>
    <property type="match status" value="1"/>
</dbReference>
<keyword evidence="16" id="KW-1185">Reference proteome</keyword>
<dbReference type="PROSITE" id="PS50115">
    <property type="entry name" value="ARFGAP"/>
    <property type="match status" value="1"/>
</dbReference>
<evidence type="ECO:0000256" key="2">
    <source>
        <dbReference type="ARBA" id="ARBA00022443"/>
    </source>
</evidence>
<dbReference type="InterPro" id="IPR043593">
    <property type="entry name" value="ASAP"/>
</dbReference>
<dbReference type="PRINTS" id="PR00452">
    <property type="entry name" value="SH3DOMAIN"/>
</dbReference>
<dbReference type="Pfam" id="PF12796">
    <property type="entry name" value="Ank_2"/>
    <property type="match status" value="1"/>
</dbReference>
<keyword evidence="2 9" id="KW-0728">SH3 domain</keyword>
<dbReference type="CDD" id="cd13251">
    <property type="entry name" value="PH_ASAP"/>
    <property type="match status" value="1"/>
</dbReference>
<sequence>MIFNVGNIMPDQISVSEFLGETKDDISSPTTSNFVTKMGHCRNTISALEETLDADRSAISKLKKSVKCVCNTGNEHVSNEVLFAENLEKLGTLALTRDTEPDIGAAFLKFSVVTKELSAILKNVMQNFSNCVLFPMDSLLKNDLKGQKGDLKKPFDKAWKEYESKYTKIEREKRQLAKEVGMIRAELSGPEIAMEMEKERRSFQLQACEYLIKINEIKAKKGVDFLQHLVEFCHSQNNYFQDGLKTLEHFKSYVEELTSQLQQIKQQQDEEKKDLLELRNTLRGSLALEKEVSSTGNNTQYNVHQQQGNKAHGSEKHGYLYKRSDGIVKKNQKRKCSIKNGYLSIAHSTSAKPPVKLNLLTCQVKLVPEDQGGKKCFDLITRNRTYHFSADTEEEIEEWMSVLNNSREQALRIAFDDDTQHKHLSASNSVIELSQSIVKEIKLMPGNNICCDCSMPDPMWLSTNLGVLVCIECSGGHRDMGVHISRVQSLELDKPGTAQLLLATTIGNSMFNDIMEKTLDLNQKPTPTSSVDEKGAFIRSKYEQHKYVEKTNFSLETNLHYLERAVESSDIRGLLQVFAEGVDLMTVLPNHLNEQTALHLAVDNQDYRNLYIVDFIVQNSIQVDRKSKDGNSALHICSMLDRPESLKILLRSGIKSDIVNKKGETPLDIAQELQYNQCVDLLKDAAIGKYGQCENVNVAWGFSEDSNDDGVEFSDDDELEERVKSPVKRVKCKRPVTITTLPSNETNGHSSVVLLRDRSQSSGSRRDKAATTGGMVSSEDSNGEKPTPATRYKDSYPPPPPPPHASRRKRPPPPPPGDGRPRTESDPIPPPSPPPPQPPVRVASSRDSPPIPPPKTNSLIEHMQKSDQSALKGRPISTHIPSRTQSQPQHSQSVTLPRNTALAGSSHMTSSIQSSTRVPPVPVPKPRLQKKVKRVQALYDCDADNEDEITFKENEIIIVTDEADAEWWVGEIEGQRHRKGFFPVDFVHVLAD</sequence>
<dbReference type="InterPro" id="IPR035836">
    <property type="entry name" value="ASAP1-like_SH3"/>
</dbReference>
<dbReference type="InterPro" id="IPR001452">
    <property type="entry name" value="SH3_domain"/>
</dbReference>
<dbReference type="InterPro" id="IPR004148">
    <property type="entry name" value="BAR_dom"/>
</dbReference>
<dbReference type="Gene3D" id="2.30.30.40">
    <property type="entry name" value="SH3 Domains"/>
    <property type="match status" value="1"/>
</dbReference>
<feature type="compositionally biased region" description="Polar residues" evidence="12">
    <location>
        <begin position="879"/>
        <end position="898"/>
    </location>
</feature>
<dbReference type="CDD" id="cd11821">
    <property type="entry name" value="SH3_ASAP"/>
    <property type="match status" value="1"/>
</dbReference>
<feature type="domain" description="PH" evidence="14">
    <location>
        <begin position="313"/>
        <end position="408"/>
    </location>
</feature>
<dbReference type="InterPro" id="IPR002110">
    <property type="entry name" value="Ankyrin_rpt"/>
</dbReference>
<evidence type="ECO:0000256" key="1">
    <source>
        <dbReference type="ARBA" id="ARBA00004496"/>
    </source>
</evidence>
<dbReference type="Proteomes" id="UP000694865">
    <property type="component" value="Unplaced"/>
</dbReference>
<dbReference type="InterPro" id="IPR037844">
    <property type="entry name" value="PH_ASAP"/>
</dbReference>
<evidence type="ECO:0000256" key="8">
    <source>
        <dbReference type="PROSITE-ProRule" id="PRU00023"/>
    </source>
</evidence>
<dbReference type="Pfam" id="PF16746">
    <property type="entry name" value="BAR_3"/>
    <property type="match status" value="1"/>
</dbReference>
<keyword evidence="6" id="KW-0862">Zinc</keyword>
<dbReference type="Gene3D" id="1.25.40.20">
    <property type="entry name" value="Ankyrin repeat-containing domain"/>
    <property type="match status" value="1"/>
</dbReference>
<keyword evidence="10" id="KW-0863">Zinc-finger</keyword>
<dbReference type="InterPro" id="IPR036770">
    <property type="entry name" value="Ankyrin_rpt-contain_sf"/>
</dbReference>
<dbReference type="SUPFAM" id="SSF50044">
    <property type="entry name" value="SH3-domain"/>
    <property type="match status" value="1"/>
</dbReference>
<dbReference type="SMART" id="SM00326">
    <property type="entry name" value="SH3"/>
    <property type="match status" value="1"/>
</dbReference>
<dbReference type="SUPFAM" id="SSF103657">
    <property type="entry name" value="BAR/IMD domain-like"/>
    <property type="match status" value="1"/>
</dbReference>
<protein>
    <submittedName>
        <fullName evidence="17">Arf-GAP with SH3 domain, ANK repeat and PH domain-containing protein 2-like</fullName>
    </submittedName>
</protein>
<evidence type="ECO:0000259" key="15">
    <source>
        <dbReference type="PROSITE" id="PS50115"/>
    </source>
</evidence>
<organism evidence="16 17">
    <name type="scientific">Saccoglossus kowalevskii</name>
    <name type="common">Acorn worm</name>
    <dbReference type="NCBI Taxonomy" id="10224"/>
    <lineage>
        <taxon>Eukaryota</taxon>
        <taxon>Metazoa</taxon>
        <taxon>Hemichordata</taxon>
        <taxon>Enteropneusta</taxon>
        <taxon>Harrimaniidae</taxon>
        <taxon>Saccoglossus</taxon>
    </lineage>
</organism>
<dbReference type="Gene3D" id="1.25.40.950">
    <property type="match status" value="1"/>
</dbReference>
<proteinExistence type="predicted"/>
<dbReference type="InterPro" id="IPR001164">
    <property type="entry name" value="ArfGAP_dom"/>
</dbReference>
<keyword evidence="7 8" id="KW-0040">ANK repeat</keyword>
<dbReference type="SMART" id="SM00233">
    <property type="entry name" value="PH"/>
    <property type="match status" value="1"/>
</dbReference>
<dbReference type="RefSeq" id="XP_006815286.1">
    <property type="nucleotide sequence ID" value="XM_006815223.1"/>
</dbReference>
<dbReference type="CDD" id="cd07604">
    <property type="entry name" value="BAR_ASAPs"/>
    <property type="match status" value="1"/>
</dbReference>
<evidence type="ECO:0000256" key="9">
    <source>
        <dbReference type="PROSITE-ProRule" id="PRU00192"/>
    </source>
</evidence>
<dbReference type="Gene3D" id="1.20.1270.60">
    <property type="entry name" value="Arfaptin homology (AH) domain/BAR domain"/>
    <property type="match status" value="1"/>
</dbReference>
<dbReference type="SUPFAM" id="SSF48403">
    <property type="entry name" value="Ankyrin repeat"/>
    <property type="match status" value="1"/>
</dbReference>
<dbReference type="InterPro" id="IPR027267">
    <property type="entry name" value="AH/BAR_dom_sf"/>
</dbReference>